<protein>
    <submittedName>
        <fullName evidence="9">Sigma-54-dependent transcriptional regulator</fullName>
    </submittedName>
</protein>
<evidence type="ECO:0000313" key="10">
    <source>
        <dbReference type="Proteomes" id="UP001596152"/>
    </source>
</evidence>
<feature type="domain" description="Sigma-54 factor interaction" evidence="7">
    <location>
        <begin position="147"/>
        <end position="376"/>
    </location>
</feature>
<dbReference type="PROSITE" id="PS50045">
    <property type="entry name" value="SIGMA54_INTERACT_4"/>
    <property type="match status" value="1"/>
</dbReference>
<dbReference type="SUPFAM" id="SSF46689">
    <property type="entry name" value="Homeodomain-like"/>
    <property type="match status" value="1"/>
</dbReference>
<name>A0ABW0FPB0_9CAUL</name>
<dbReference type="SUPFAM" id="SSF52172">
    <property type="entry name" value="CheY-like"/>
    <property type="match status" value="1"/>
</dbReference>
<dbReference type="InterPro" id="IPR011006">
    <property type="entry name" value="CheY-like_superfamily"/>
</dbReference>
<accession>A0ABW0FPB0</accession>
<evidence type="ECO:0000256" key="2">
    <source>
        <dbReference type="ARBA" id="ARBA00022840"/>
    </source>
</evidence>
<organism evidence="9 10">
    <name type="scientific">Brevundimonas staleyi</name>
    <dbReference type="NCBI Taxonomy" id="74326"/>
    <lineage>
        <taxon>Bacteria</taxon>
        <taxon>Pseudomonadati</taxon>
        <taxon>Pseudomonadota</taxon>
        <taxon>Alphaproteobacteria</taxon>
        <taxon>Caulobacterales</taxon>
        <taxon>Caulobacteraceae</taxon>
        <taxon>Brevundimonas</taxon>
    </lineage>
</organism>
<evidence type="ECO:0000259" key="8">
    <source>
        <dbReference type="PROSITE" id="PS50110"/>
    </source>
</evidence>
<feature type="modified residue" description="4-aspartylphosphate" evidence="6">
    <location>
        <position position="57"/>
    </location>
</feature>
<evidence type="ECO:0000256" key="4">
    <source>
        <dbReference type="ARBA" id="ARBA00023015"/>
    </source>
</evidence>
<keyword evidence="2" id="KW-0067">ATP-binding</keyword>
<dbReference type="PANTHER" id="PTHR32071:SF57">
    <property type="entry name" value="C4-DICARBOXYLATE TRANSPORT TRANSCRIPTIONAL REGULATORY PROTEIN DCTD"/>
    <property type="match status" value="1"/>
</dbReference>
<dbReference type="Pfam" id="PF02954">
    <property type="entry name" value="HTH_8"/>
    <property type="match status" value="1"/>
</dbReference>
<evidence type="ECO:0000256" key="3">
    <source>
        <dbReference type="ARBA" id="ARBA00023012"/>
    </source>
</evidence>
<dbReference type="InterPro" id="IPR002197">
    <property type="entry name" value="HTH_Fis"/>
</dbReference>
<comment type="caution">
    <text evidence="9">The sequence shown here is derived from an EMBL/GenBank/DDBJ whole genome shotgun (WGS) entry which is preliminary data.</text>
</comment>
<evidence type="ECO:0000259" key="7">
    <source>
        <dbReference type="PROSITE" id="PS50045"/>
    </source>
</evidence>
<keyword evidence="4" id="KW-0805">Transcription regulation</keyword>
<dbReference type="Pfam" id="PF00158">
    <property type="entry name" value="Sigma54_activat"/>
    <property type="match status" value="1"/>
</dbReference>
<keyword evidence="1" id="KW-0547">Nucleotide-binding</keyword>
<dbReference type="InterPro" id="IPR002078">
    <property type="entry name" value="Sigma_54_int"/>
</dbReference>
<dbReference type="SMART" id="SM00382">
    <property type="entry name" value="AAA"/>
    <property type="match status" value="1"/>
</dbReference>
<dbReference type="Pfam" id="PF25601">
    <property type="entry name" value="AAA_lid_14"/>
    <property type="match status" value="1"/>
</dbReference>
<evidence type="ECO:0000256" key="5">
    <source>
        <dbReference type="ARBA" id="ARBA00023163"/>
    </source>
</evidence>
<dbReference type="Proteomes" id="UP001596152">
    <property type="component" value="Unassembled WGS sequence"/>
</dbReference>
<dbReference type="InterPro" id="IPR009057">
    <property type="entry name" value="Homeodomain-like_sf"/>
</dbReference>
<dbReference type="PROSITE" id="PS00675">
    <property type="entry name" value="SIGMA54_INTERACT_1"/>
    <property type="match status" value="1"/>
</dbReference>
<dbReference type="InterPro" id="IPR003593">
    <property type="entry name" value="AAA+_ATPase"/>
</dbReference>
<keyword evidence="3" id="KW-0902">Two-component regulatory system</keyword>
<dbReference type="Gene3D" id="3.40.50.300">
    <property type="entry name" value="P-loop containing nucleotide triphosphate hydrolases"/>
    <property type="match status" value="1"/>
</dbReference>
<feature type="domain" description="Response regulatory" evidence="8">
    <location>
        <begin position="8"/>
        <end position="122"/>
    </location>
</feature>
<dbReference type="Gene3D" id="3.40.50.2300">
    <property type="match status" value="1"/>
</dbReference>
<dbReference type="PROSITE" id="PS00688">
    <property type="entry name" value="SIGMA54_INTERACT_3"/>
    <property type="match status" value="1"/>
</dbReference>
<dbReference type="Pfam" id="PF00072">
    <property type="entry name" value="Response_reg"/>
    <property type="match status" value="1"/>
</dbReference>
<reference evidence="10" key="1">
    <citation type="journal article" date="2019" name="Int. J. Syst. Evol. Microbiol.">
        <title>The Global Catalogue of Microorganisms (GCM) 10K type strain sequencing project: providing services to taxonomists for standard genome sequencing and annotation.</title>
        <authorList>
            <consortium name="The Broad Institute Genomics Platform"/>
            <consortium name="The Broad Institute Genome Sequencing Center for Infectious Disease"/>
            <person name="Wu L."/>
            <person name="Ma J."/>
        </authorList>
    </citation>
    <scope>NUCLEOTIDE SEQUENCE [LARGE SCALE GENOMIC DNA]</scope>
    <source>
        <strain evidence="10">JCM 12125</strain>
    </source>
</reference>
<evidence type="ECO:0000256" key="6">
    <source>
        <dbReference type="PROSITE-ProRule" id="PRU00169"/>
    </source>
</evidence>
<keyword evidence="10" id="KW-1185">Reference proteome</keyword>
<dbReference type="SMART" id="SM00448">
    <property type="entry name" value="REC"/>
    <property type="match status" value="1"/>
</dbReference>
<dbReference type="Gene3D" id="1.10.8.60">
    <property type="match status" value="1"/>
</dbReference>
<proteinExistence type="predicted"/>
<dbReference type="RefSeq" id="WP_374038749.1">
    <property type="nucleotide sequence ID" value="NZ_CP169082.1"/>
</dbReference>
<dbReference type="InterPro" id="IPR027417">
    <property type="entry name" value="P-loop_NTPase"/>
</dbReference>
<dbReference type="PANTHER" id="PTHR32071">
    <property type="entry name" value="TRANSCRIPTIONAL REGULATORY PROTEIN"/>
    <property type="match status" value="1"/>
</dbReference>
<dbReference type="Gene3D" id="1.10.10.60">
    <property type="entry name" value="Homeodomain-like"/>
    <property type="match status" value="1"/>
</dbReference>
<dbReference type="InterPro" id="IPR058031">
    <property type="entry name" value="AAA_lid_NorR"/>
</dbReference>
<evidence type="ECO:0000256" key="1">
    <source>
        <dbReference type="ARBA" id="ARBA00022741"/>
    </source>
</evidence>
<dbReference type="InterPro" id="IPR001789">
    <property type="entry name" value="Sig_transdc_resp-reg_receiver"/>
</dbReference>
<dbReference type="InterPro" id="IPR025944">
    <property type="entry name" value="Sigma_54_int_dom_CS"/>
</dbReference>
<dbReference type="CDD" id="cd00009">
    <property type="entry name" value="AAA"/>
    <property type="match status" value="1"/>
</dbReference>
<keyword evidence="6" id="KW-0597">Phosphoprotein</keyword>
<dbReference type="SUPFAM" id="SSF52540">
    <property type="entry name" value="P-loop containing nucleoside triphosphate hydrolases"/>
    <property type="match status" value="1"/>
</dbReference>
<dbReference type="InterPro" id="IPR025662">
    <property type="entry name" value="Sigma_54_int_dom_ATP-bd_1"/>
</dbReference>
<evidence type="ECO:0000313" key="9">
    <source>
        <dbReference type="EMBL" id="MFC5343192.1"/>
    </source>
</evidence>
<keyword evidence="5" id="KW-0804">Transcription</keyword>
<gene>
    <name evidence="9" type="ORF">ACFPIE_04650</name>
</gene>
<sequence>MNFSRPRSVVLIDDDDDFRNALLERLQLEDLEVQAFASAEGALKVLTADYPGVVVSDLRMPGLDGRGLLTRLQALDEGLPVVMITGHGDIADAVDALRNGAYDFVAKPFDFGRLADSLNRALEKRGLVLDNRALSAAVSRVTPDLPLLGSSPAIARLRTVIEQVADAGMDVLIEGETGVGKEVVARSLHNSGRRRVHPFVPVNCGALPAGLIESEMFGHEPGAFPGAVKRRVGLIEQSHRGTLFLDEIETMPMSAQIALLRVVEQREIQPLGAAGPRQLDLRILASSKTDLALAVAQGQFREDLYYRLNVLKLRVPPLRERREDVPLLFAHFLARASGEHRTTPPPMSTSVRRTLMEHDWPGNVRELAHFAERVAMDIDAPSGLGSGEEAGAGLVDRLERFEKAVLEEALHRHVGDIVAITEALRIPRKTLYDKFRRHNLRPGDFRAREAG</sequence>
<dbReference type="PROSITE" id="PS50110">
    <property type="entry name" value="RESPONSE_REGULATORY"/>
    <property type="match status" value="1"/>
</dbReference>
<dbReference type="EMBL" id="JBHSLF010000010">
    <property type="protein sequence ID" value="MFC5343192.1"/>
    <property type="molecule type" value="Genomic_DNA"/>
</dbReference>